<dbReference type="InterPro" id="IPR045423">
    <property type="entry name" value="DUF6510"/>
</dbReference>
<dbReference type="EMBL" id="JAAGWE010000014">
    <property type="protein sequence ID" value="NEM06213.1"/>
    <property type="molecule type" value="Genomic_DNA"/>
</dbReference>
<dbReference type="Pfam" id="PF20120">
    <property type="entry name" value="DUF6510"/>
    <property type="match status" value="1"/>
</dbReference>
<name>A0A6P0GG04_9ACTN</name>
<evidence type="ECO:0000313" key="2">
    <source>
        <dbReference type="Proteomes" id="UP000471126"/>
    </source>
</evidence>
<evidence type="ECO:0000313" key="1">
    <source>
        <dbReference type="EMBL" id="NEM06213.1"/>
    </source>
</evidence>
<sequence>MTDTTDPVSARRLDGNAAGGPLAALFAVDVTAARSRCAACGSTSALGEHLVYADAPAMVVRCPTCTEVVLRVASREGRMLLDLSGAALLTVPMPVVSDDDT</sequence>
<dbReference type="AlphaFoldDB" id="A0A6P0GG04"/>
<organism evidence="1 2">
    <name type="scientific">Geodermatophilus normandii</name>
    <dbReference type="NCBI Taxonomy" id="1137989"/>
    <lineage>
        <taxon>Bacteria</taxon>
        <taxon>Bacillati</taxon>
        <taxon>Actinomycetota</taxon>
        <taxon>Actinomycetes</taxon>
        <taxon>Geodermatophilales</taxon>
        <taxon>Geodermatophilaceae</taxon>
        <taxon>Geodermatophilus</taxon>
    </lineage>
</organism>
<dbReference type="RefSeq" id="WP_163476375.1">
    <property type="nucleotide sequence ID" value="NZ_JAAGWE010000014.1"/>
</dbReference>
<protein>
    <submittedName>
        <fullName evidence="1">Uncharacterized protein</fullName>
    </submittedName>
</protein>
<gene>
    <name evidence="1" type="ORF">GCU54_09320</name>
</gene>
<dbReference type="Proteomes" id="UP000471126">
    <property type="component" value="Unassembled WGS sequence"/>
</dbReference>
<reference evidence="1 2" key="1">
    <citation type="submission" date="2019-12" db="EMBL/GenBank/DDBJ databases">
        <title>WGS of CPCC 203550 I12A-02606.</title>
        <authorList>
            <person name="Jiang Z."/>
        </authorList>
    </citation>
    <scope>NUCLEOTIDE SEQUENCE [LARGE SCALE GENOMIC DNA]</scope>
    <source>
        <strain evidence="1 2">I12A-02606</strain>
    </source>
</reference>
<comment type="caution">
    <text evidence="1">The sequence shown here is derived from an EMBL/GenBank/DDBJ whole genome shotgun (WGS) entry which is preliminary data.</text>
</comment>
<accession>A0A6P0GG04</accession>
<proteinExistence type="predicted"/>